<feature type="transmembrane region" description="Helical" evidence="1">
    <location>
        <begin position="39"/>
        <end position="61"/>
    </location>
</feature>
<feature type="transmembrane region" description="Helical" evidence="1">
    <location>
        <begin position="12"/>
        <end position="33"/>
    </location>
</feature>
<organism evidence="2 3">
    <name type="scientific">Suilimivivens aceti</name>
    <dbReference type="NCBI Taxonomy" id="2981774"/>
    <lineage>
        <taxon>Bacteria</taxon>
        <taxon>Bacillati</taxon>
        <taxon>Bacillota</taxon>
        <taxon>Clostridia</taxon>
        <taxon>Lachnospirales</taxon>
        <taxon>Lachnospiraceae</taxon>
        <taxon>Suilimivivens</taxon>
    </lineage>
</organism>
<keyword evidence="1" id="KW-0812">Transmembrane</keyword>
<dbReference type="RefSeq" id="WP_262574789.1">
    <property type="nucleotide sequence ID" value="NZ_JAOQKJ010000007.1"/>
</dbReference>
<proteinExistence type="predicted"/>
<dbReference type="Proteomes" id="UP001652432">
    <property type="component" value="Unassembled WGS sequence"/>
</dbReference>
<comment type="caution">
    <text evidence="2">The sequence shown here is derived from an EMBL/GenBank/DDBJ whole genome shotgun (WGS) entry which is preliminary data.</text>
</comment>
<accession>A0ABT2T356</accession>
<keyword evidence="3" id="KW-1185">Reference proteome</keyword>
<keyword evidence="1" id="KW-0472">Membrane</keyword>
<evidence type="ECO:0008006" key="4">
    <source>
        <dbReference type="Google" id="ProtNLM"/>
    </source>
</evidence>
<name>A0ABT2T356_9FIRM</name>
<protein>
    <recommendedName>
        <fullName evidence="4">ATP synthase I chain</fullName>
    </recommendedName>
</protein>
<gene>
    <name evidence="2" type="ORF">OCV77_09315</name>
</gene>
<evidence type="ECO:0000313" key="3">
    <source>
        <dbReference type="Proteomes" id="UP001652432"/>
    </source>
</evidence>
<evidence type="ECO:0000313" key="2">
    <source>
        <dbReference type="EMBL" id="MCU6744692.1"/>
    </source>
</evidence>
<dbReference type="EMBL" id="JAOQKJ010000007">
    <property type="protein sequence ID" value="MCU6744692.1"/>
    <property type="molecule type" value="Genomic_DNA"/>
</dbReference>
<feature type="transmembrane region" description="Helical" evidence="1">
    <location>
        <begin position="82"/>
        <end position="110"/>
    </location>
</feature>
<reference evidence="2 3" key="1">
    <citation type="journal article" date="2021" name="ISME Commun">
        <title>Automated analysis of genomic sequences facilitates high-throughput and comprehensive description of bacteria.</title>
        <authorList>
            <person name="Hitch T.C.A."/>
        </authorList>
    </citation>
    <scope>NUCLEOTIDE SEQUENCE [LARGE SCALE GENOMIC DNA]</scope>
    <source>
        <strain evidence="2 3">Sanger_18</strain>
    </source>
</reference>
<keyword evidence="1" id="KW-1133">Transmembrane helix</keyword>
<sequence length="151" mass="16752">MKEWLLKVNRTLFELETGILLFALASQVVIAFFPQRGEWSRGLWIGILTACLCAFHMWYSLDKGLSLTEKGAAGYLGRQSMLRMAVVALVLVICAVTSAGNLLTAFIGVMGLKVSAYLQPVTKKISRAVYGEEILPDIITENPVDEQETRR</sequence>
<evidence type="ECO:0000256" key="1">
    <source>
        <dbReference type="SAM" id="Phobius"/>
    </source>
</evidence>